<gene>
    <name evidence="4" type="ORF">RIdsm_02060</name>
    <name evidence="3" type="ORF">XM52_03825</name>
</gene>
<evidence type="ECO:0000256" key="1">
    <source>
        <dbReference type="SAM" id="SignalP"/>
    </source>
</evidence>
<organism evidence="3 5">
    <name type="scientific">Roseovarius indicus</name>
    <dbReference type="NCBI Taxonomy" id="540747"/>
    <lineage>
        <taxon>Bacteria</taxon>
        <taxon>Pseudomonadati</taxon>
        <taxon>Pseudomonadota</taxon>
        <taxon>Alphaproteobacteria</taxon>
        <taxon>Rhodobacterales</taxon>
        <taxon>Roseobacteraceae</taxon>
        <taxon>Roseovarius</taxon>
    </lineage>
</organism>
<keyword evidence="1" id="KW-0732">Signal</keyword>
<feature type="chain" id="PRO_5010437557" description="Lipid/polyisoprenoid-binding YceI-like domain-containing protein" evidence="1">
    <location>
        <begin position="21"/>
        <end position="213"/>
    </location>
</feature>
<dbReference type="InterPro" id="IPR036761">
    <property type="entry name" value="TTHA0802/YceI-like_sf"/>
</dbReference>
<evidence type="ECO:0000313" key="6">
    <source>
        <dbReference type="Proteomes" id="UP000325785"/>
    </source>
</evidence>
<dbReference type="PANTHER" id="PTHR34406:SF1">
    <property type="entry name" value="PROTEIN YCEI"/>
    <property type="match status" value="1"/>
</dbReference>
<evidence type="ECO:0000313" key="4">
    <source>
        <dbReference type="EMBL" id="QEW26262.1"/>
    </source>
</evidence>
<dbReference type="STRING" id="540747.SAMN04488031_103472"/>
<dbReference type="SMART" id="SM00867">
    <property type="entry name" value="YceI"/>
    <property type="match status" value="1"/>
</dbReference>
<dbReference type="EMBL" id="CP031598">
    <property type="protein sequence ID" value="QEW26262.1"/>
    <property type="molecule type" value="Genomic_DNA"/>
</dbReference>
<dbReference type="Pfam" id="PF04264">
    <property type="entry name" value="YceI"/>
    <property type="match status" value="1"/>
</dbReference>
<dbReference type="Proteomes" id="UP000051401">
    <property type="component" value="Unassembled WGS sequence"/>
</dbReference>
<keyword evidence="5" id="KW-1185">Reference proteome</keyword>
<dbReference type="RefSeq" id="WP_057813474.1">
    <property type="nucleotide sequence ID" value="NZ_CP031598.1"/>
</dbReference>
<dbReference type="KEGG" id="rid:RIdsm_02060"/>
<evidence type="ECO:0000313" key="5">
    <source>
        <dbReference type="Proteomes" id="UP000051401"/>
    </source>
</evidence>
<dbReference type="OrthoDB" id="9811006at2"/>
<dbReference type="SUPFAM" id="SSF101874">
    <property type="entry name" value="YceI-like"/>
    <property type="match status" value="1"/>
</dbReference>
<name>A0A0T5PCQ9_9RHOB</name>
<dbReference type="PATRIC" id="fig|540747.5.peg.2337"/>
<reference evidence="4 6" key="2">
    <citation type="submission" date="2018-08" db="EMBL/GenBank/DDBJ databases">
        <title>Genetic Globetrotter - A new plasmid hitch-hiking vast phylogenetic and geographic distances.</title>
        <authorList>
            <person name="Vollmers J."/>
            <person name="Petersen J."/>
        </authorList>
    </citation>
    <scope>NUCLEOTIDE SEQUENCE [LARGE SCALE GENOMIC DNA]</scope>
    <source>
        <strain evidence="4 6">DSM 26383</strain>
    </source>
</reference>
<accession>A0A0T5PCQ9</accession>
<sequence length="213" mass="21930">MKGLGGVLTLAVVLGGAAFAQEAALPAGSYALDPYHSTLRFSVSHLGFSDYVMSFDRFEADLELDPAAPGGAALSVTVDPSSLDVPAPPEGFMGELMGESWLNVAAHPEITFVSTAVEMTGDKTATVTGDLTLLGVTKPVVLEVTFNGGYAGHPFDPNARVGFSGTGSFSRSDFGMGFGVPAPGTTMGVGDMVSVEIEAEFTGPALEETQDQD</sequence>
<dbReference type="Gene3D" id="2.40.128.110">
    <property type="entry name" value="Lipid/polyisoprenoid-binding, YceI-like"/>
    <property type="match status" value="1"/>
</dbReference>
<dbReference type="Proteomes" id="UP000325785">
    <property type="component" value="Chromosome"/>
</dbReference>
<evidence type="ECO:0000259" key="2">
    <source>
        <dbReference type="SMART" id="SM00867"/>
    </source>
</evidence>
<proteinExistence type="predicted"/>
<feature type="domain" description="Lipid/polyisoprenoid-binding YceI-like" evidence="2">
    <location>
        <begin position="29"/>
        <end position="202"/>
    </location>
</feature>
<dbReference type="PANTHER" id="PTHR34406">
    <property type="entry name" value="PROTEIN YCEI"/>
    <property type="match status" value="1"/>
</dbReference>
<feature type="signal peptide" evidence="1">
    <location>
        <begin position="1"/>
        <end position="20"/>
    </location>
</feature>
<reference evidence="3 5" key="1">
    <citation type="submission" date="2015-04" db="EMBL/GenBank/DDBJ databases">
        <title>The draft genome sequence of Roseovarius indicus B108T.</title>
        <authorList>
            <person name="Li G."/>
            <person name="Lai Q."/>
            <person name="Shao Z."/>
            <person name="Yan P."/>
        </authorList>
    </citation>
    <scope>NUCLEOTIDE SEQUENCE [LARGE SCALE GENOMIC DNA]</scope>
    <source>
        <strain evidence="3 5">B108</strain>
    </source>
</reference>
<dbReference type="InterPro" id="IPR007372">
    <property type="entry name" value="Lipid/polyisoprenoid-bd_YceI"/>
</dbReference>
<protein>
    <recommendedName>
        <fullName evidence="2">Lipid/polyisoprenoid-binding YceI-like domain-containing protein</fullName>
    </recommendedName>
</protein>
<dbReference type="AlphaFoldDB" id="A0A0T5PCQ9"/>
<dbReference type="EMBL" id="LAXI01000002">
    <property type="protein sequence ID" value="KRS18826.1"/>
    <property type="molecule type" value="Genomic_DNA"/>
</dbReference>
<evidence type="ECO:0000313" key="3">
    <source>
        <dbReference type="EMBL" id="KRS18826.1"/>
    </source>
</evidence>